<evidence type="ECO:0000313" key="2">
    <source>
        <dbReference type="Proteomes" id="UP001385892"/>
    </source>
</evidence>
<dbReference type="RefSeq" id="WP_340340420.1">
    <property type="nucleotide sequence ID" value="NZ_JBBKZT010000001.1"/>
</dbReference>
<name>A0ABU8WE86_9BURK</name>
<evidence type="ECO:0008006" key="3">
    <source>
        <dbReference type="Google" id="ProtNLM"/>
    </source>
</evidence>
<dbReference type="EMBL" id="JBBKZT010000001">
    <property type="protein sequence ID" value="MEJ8845240.1"/>
    <property type="molecule type" value="Genomic_DNA"/>
</dbReference>
<evidence type="ECO:0000313" key="1">
    <source>
        <dbReference type="EMBL" id="MEJ8845240.1"/>
    </source>
</evidence>
<sequence>MSDDNQIEVPASFLAIYADARQRLSEPIGIVRARYELCEDLATLLIEQAQRLHHVAVPSEDEILHRCRDGLLTAESGVSAAEATWTVRRLAELLNWRCPQFADA</sequence>
<organism evidence="1 2">
    <name type="scientific">Variovorax rhizosphaerae</name>
    <dbReference type="NCBI Taxonomy" id="1836200"/>
    <lineage>
        <taxon>Bacteria</taxon>
        <taxon>Pseudomonadati</taxon>
        <taxon>Pseudomonadota</taxon>
        <taxon>Betaproteobacteria</taxon>
        <taxon>Burkholderiales</taxon>
        <taxon>Comamonadaceae</taxon>
        <taxon>Variovorax</taxon>
    </lineage>
</organism>
<reference evidence="1 2" key="1">
    <citation type="submission" date="2024-03" db="EMBL/GenBank/DDBJ databases">
        <title>Novel species of the genus Variovorax.</title>
        <authorList>
            <person name="Liu Q."/>
            <person name="Xin Y.-H."/>
        </authorList>
    </citation>
    <scope>NUCLEOTIDE SEQUENCE [LARGE SCALE GENOMIC DNA]</scope>
    <source>
        <strain evidence="1 2">KACC 18900</strain>
    </source>
</reference>
<comment type="caution">
    <text evidence="1">The sequence shown here is derived from an EMBL/GenBank/DDBJ whole genome shotgun (WGS) entry which is preliminary data.</text>
</comment>
<proteinExistence type="predicted"/>
<keyword evidence="2" id="KW-1185">Reference proteome</keyword>
<accession>A0ABU8WE86</accession>
<gene>
    <name evidence="1" type="ORF">WKW82_01160</name>
</gene>
<protein>
    <recommendedName>
        <fullName evidence="3">ATPase with chaperone activity</fullName>
    </recommendedName>
</protein>
<dbReference type="Proteomes" id="UP001385892">
    <property type="component" value="Unassembled WGS sequence"/>
</dbReference>